<dbReference type="AlphaFoldDB" id="A0A915XJ83"/>
<keyword evidence="3" id="KW-1185">Reference proteome</keyword>
<name>A0A915XJ83_9BACT</name>
<accession>A0A915XJ83</accession>
<reference evidence="2" key="1">
    <citation type="submission" date="2020-12" db="EMBL/GenBank/DDBJ databases">
        <title>Desulfobium dissulfuricans gen. nov., sp. nov., a novel mesophilic, sulfate-reducing bacterium isolated from a deep-sea hydrothermal vent.</title>
        <authorList>
            <person name="Hashimoto Y."/>
            <person name="Tame A."/>
            <person name="Sawayama S."/>
            <person name="Miyazaki J."/>
            <person name="Takai K."/>
            <person name="Nakagawa S."/>
        </authorList>
    </citation>
    <scope>NUCLEOTIDE SEQUENCE</scope>
    <source>
        <strain evidence="2">GF1</strain>
    </source>
</reference>
<feature type="transmembrane region" description="Helical" evidence="1">
    <location>
        <begin position="20"/>
        <end position="53"/>
    </location>
</feature>
<keyword evidence="1" id="KW-0812">Transmembrane</keyword>
<organism evidence="2 3">
    <name type="scientific">Desulfolithobacter dissulfuricans</name>
    <dbReference type="NCBI Taxonomy" id="2795293"/>
    <lineage>
        <taxon>Bacteria</taxon>
        <taxon>Pseudomonadati</taxon>
        <taxon>Thermodesulfobacteriota</taxon>
        <taxon>Desulfobulbia</taxon>
        <taxon>Desulfobulbales</taxon>
        <taxon>Desulfobulbaceae</taxon>
        <taxon>Desulfolithobacter</taxon>
    </lineage>
</organism>
<keyword evidence="1" id="KW-1133">Transmembrane helix</keyword>
<dbReference type="KEGG" id="ddu:GF1_07880"/>
<evidence type="ECO:0000256" key="1">
    <source>
        <dbReference type="SAM" id="Phobius"/>
    </source>
</evidence>
<evidence type="ECO:0000313" key="2">
    <source>
        <dbReference type="EMBL" id="BCO08412.1"/>
    </source>
</evidence>
<protein>
    <submittedName>
        <fullName evidence="2">Uncharacterized protein</fullName>
    </submittedName>
</protein>
<gene>
    <name evidence="2" type="ORF">GF1_07880</name>
</gene>
<sequence length="76" mass="8273">MIRQWHISRSIPKKSKHLALGAIICSGAISTILLTSTCFKLLVIGMLSIPVFIVLRLPTSNNQVAQEESSPSSNQP</sequence>
<keyword evidence="1" id="KW-0472">Membrane</keyword>
<proteinExistence type="predicted"/>
<dbReference type="Proteomes" id="UP001063350">
    <property type="component" value="Chromosome"/>
</dbReference>
<evidence type="ECO:0000313" key="3">
    <source>
        <dbReference type="Proteomes" id="UP001063350"/>
    </source>
</evidence>
<dbReference type="EMBL" id="AP024233">
    <property type="protein sequence ID" value="BCO08412.1"/>
    <property type="molecule type" value="Genomic_DNA"/>
</dbReference>